<dbReference type="EMBL" id="CP072842">
    <property type="protein sequence ID" value="QTV04860.1"/>
    <property type="molecule type" value="Genomic_DNA"/>
</dbReference>
<evidence type="ECO:0000256" key="9">
    <source>
        <dbReference type="ARBA" id="ARBA00023125"/>
    </source>
</evidence>
<dbReference type="InterPro" id="IPR022625">
    <property type="entry name" value="TypeI_RM_Rsu_C"/>
</dbReference>
<accession>A0ABX7XAE0</accession>
<evidence type="ECO:0000256" key="2">
    <source>
        <dbReference type="ARBA" id="ARBA00008598"/>
    </source>
</evidence>
<keyword evidence="13" id="KW-1185">Reference proteome</keyword>
<evidence type="ECO:0000256" key="3">
    <source>
        <dbReference type="ARBA" id="ARBA00022722"/>
    </source>
</evidence>
<dbReference type="RefSeq" id="WP_230475481.1">
    <property type="nucleotide sequence ID" value="NZ_CP072842.1"/>
</dbReference>
<evidence type="ECO:0000256" key="8">
    <source>
        <dbReference type="ARBA" id="ARBA00022840"/>
    </source>
</evidence>
<dbReference type="Pfam" id="PF22679">
    <property type="entry name" value="T1R_D3-like"/>
    <property type="match status" value="1"/>
</dbReference>
<keyword evidence="9 10" id="KW-0238">DNA-binding</keyword>
<dbReference type="InterPro" id="IPR007409">
    <property type="entry name" value="Restrct_endonuc_type1_HsdR_N"/>
</dbReference>
<evidence type="ECO:0000256" key="7">
    <source>
        <dbReference type="ARBA" id="ARBA00022801"/>
    </source>
</evidence>
<dbReference type="InterPro" id="IPR027417">
    <property type="entry name" value="P-loop_NTPase"/>
</dbReference>
<evidence type="ECO:0000256" key="6">
    <source>
        <dbReference type="ARBA" id="ARBA00022759"/>
    </source>
</evidence>
<dbReference type="SMART" id="SM00487">
    <property type="entry name" value="DEXDc"/>
    <property type="match status" value="1"/>
</dbReference>
<dbReference type="EC" id="3.1.21.3" evidence="10"/>
<dbReference type="Gene3D" id="1.20.58.910">
    <property type="match status" value="1"/>
</dbReference>
<organism evidence="12 13">
    <name type="scientific">Faecalibacter bovis</name>
    <dbReference type="NCBI Taxonomy" id="2898187"/>
    <lineage>
        <taxon>Bacteria</taxon>
        <taxon>Pseudomonadati</taxon>
        <taxon>Bacteroidota</taxon>
        <taxon>Flavobacteriia</taxon>
        <taxon>Flavobacteriales</taxon>
        <taxon>Weeksellaceae</taxon>
        <taxon>Faecalibacter</taxon>
    </lineage>
</organism>
<reference evidence="12 13" key="1">
    <citation type="journal article" date="2021" name="Int. J. Syst. Evol. Microbiol.">
        <title>Faecalibacter bovis sp. nov., isolated from cow faeces.</title>
        <authorList>
            <person name="Li F."/>
            <person name="Zhao W."/>
            <person name="Hong Q."/>
            <person name="Shao Q."/>
            <person name="Song J."/>
            <person name="Yang S."/>
        </authorList>
    </citation>
    <scope>NUCLEOTIDE SEQUENCE [LARGE SCALE GENOMIC DNA]</scope>
    <source>
        <strain evidence="12 13">ZY171143</strain>
    </source>
</reference>
<feature type="domain" description="Helicase ATP-binding" evidence="11">
    <location>
        <begin position="252"/>
        <end position="418"/>
    </location>
</feature>
<dbReference type="CDD" id="cd18030">
    <property type="entry name" value="DEXHc_RE_I_HsdR"/>
    <property type="match status" value="1"/>
</dbReference>
<dbReference type="Gene3D" id="3.40.50.300">
    <property type="entry name" value="P-loop containing nucleotide triphosphate hydrolases"/>
    <property type="match status" value="2"/>
</dbReference>
<keyword evidence="3" id="KW-0540">Nuclease</keyword>
<protein>
    <recommendedName>
        <fullName evidence="10">Type I restriction enzyme endonuclease subunit</fullName>
        <shortName evidence="10">R protein</shortName>
        <ecNumber evidence="10">3.1.21.3</ecNumber>
    </recommendedName>
</protein>
<evidence type="ECO:0000256" key="4">
    <source>
        <dbReference type="ARBA" id="ARBA00022741"/>
    </source>
</evidence>
<evidence type="ECO:0000313" key="12">
    <source>
        <dbReference type="EMBL" id="QTV04860.1"/>
    </source>
</evidence>
<dbReference type="Proteomes" id="UP000672011">
    <property type="component" value="Chromosome"/>
</dbReference>
<sequence>MTTQSEQALENKLIHQLTENGYEQVCIKDEVDLIQNLKVQLEKFNQTHYTDQEFKQILNHLSKPLNPFDKAKVLRDKFSFKNDANETVYVSFINSENWCDNVYQVTNQITVEGEYKTRFDVTLLINGLPLVQIELKKRGLELREAFNQVHRYNLHSYGSGYGLFQYIQLFIISNGANTKYYTYSKEPKFEFTFYWTDEKNKRISDLEDFAHIFLDKCHVSKMITRYMVLHEGNKQIMVLRPYQYYAVENIVEKVKTSTNNGYIWHTTGSGKTLTSFKASQILSRIPKVDKVVFCVDRSDLDYQTQREFNEFSPGSVDSTENTKTLVKHFNDNNTKLIVTTIQKLNTAISKEHHKKLMDELAEKRIVFIFDECHRSQFGDTHKRIVKFFRNHQLFGFTGTPIFAENASTKKGVKLLTKDLFGERLHEYVITDAISDGNVLPFSIEYVGRYTYKDTSKNNLDIEVEDIDTTELLESDVRIEKIANYIIANHSHKTKNKLFTAMFCISNTKTLIKYFDTFRRLENEGKHNLKIATIFSYTANENPTEDESGQIPEEALEYSNAKIDIHTRQVLDTYIEEYNKEFGTNYSTKDSQSFNDYYKNVAKRVRDKEIDVLFVVNMFLTGFDSPSLNTLYVDKKLKYHGLIQAFSRTNRLKGDKKSHGQIVSFRNLKTATDDAIALFSNKEAKEVIIVPPLEDFVEQFNEGVKNLLAITPTVSSVDDLYSEDEKLRFVKVFRDLLRLKNRMEGFSDFSFDDLMMNEQTFMNYVSKYQDLKQNALKQNKDSILNEVDFQLELLHKDEVNVNYILRLLANLEEDTEIDPQHKDKRQNEILSMVEADPLLRTKRELIERFISEQLTIINKGADITDLYQNFVEVEKKKEFKELVQTENLDENKFEETLETYMFSGRFPTNTELVNTLQDKPSFRERRTIGERLTERVTNFVDRYLR</sequence>
<evidence type="ECO:0000256" key="10">
    <source>
        <dbReference type="RuleBase" id="RU364115"/>
    </source>
</evidence>
<dbReference type="Pfam" id="PF04313">
    <property type="entry name" value="HSDR_N"/>
    <property type="match status" value="1"/>
</dbReference>
<evidence type="ECO:0000313" key="13">
    <source>
        <dbReference type="Proteomes" id="UP000672011"/>
    </source>
</evidence>
<gene>
    <name evidence="12" type="ORF">J9309_08620</name>
</gene>
<evidence type="ECO:0000259" key="11">
    <source>
        <dbReference type="PROSITE" id="PS51192"/>
    </source>
</evidence>
<keyword evidence="8 10" id="KW-0067">ATP-binding</keyword>
<dbReference type="PROSITE" id="PS51192">
    <property type="entry name" value="HELICASE_ATP_BIND_1"/>
    <property type="match status" value="1"/>
</dbReference>
<dbReference type="NCBIfam" id="TIGR00348">
    <property type="entry name" value="hsdR"/>
    <property type="match status" value="1"/>
</dbReference>
<keyword evidence="7 10" id="KW-0378">Hydrolase</keyword>
<name>A0ABX7XAE0_9FLAO</name>
<keyword evidence="4 10" id="KW-0547">Nucleotide-binding</keyword>
<evidence type="ECO:0000256" key="1">
    <source>
        <dbReference type="ARBA" id="ARBA00000851"/>
    </source>
</evidence>
<keyword evidence="5 10" id="KW-0680">Restriction system</keyword>
<dbReference type="InterPro" id="IPR004473">
    <property type="entry name" value="Restrct_endonuc_typeI_HsdR"/>
</dbReference>
<dbReference type="PANTHER" id="PTHR30195">
    <property type="entry name" value="TYPE I SITE-SPECIFIC DEOXYRIBONUCLEASE PROTEIN SUBUNIT M AND R"/>
    <property type="match status" value="1"/>
</dbReference>
<proteinExistence type="inferred from homology"/>
<dbReference type="InterPro" id="IPR040980">
    <property type="entry name" value="SWI2_SNF2"/>
</dbReference>
<dbReference type="GO" id="GO:0004519">
    <property type="term" value="F:endonuclease activity"/>
    <property type="evidence" value="ECO:0007669"/>
    <property type="project" value="UniProtKB-KW"/>
</dbReference>
<dbReference type="InterPro" id="IPR051268">
    <property type="entry name" value="Type-I_R_enzyme_R_subunit"/>
</dbReference>
<comment type="function">
    <text evidence="10">Subunit R is required for both nuclease and ATPase activities, but not for modification.</text>
</comment>
<dbReference type="PANTHER" id="PTHR30195:SF16">
    <property type="entry name" value="TYPE I RESTRICTION ENZYME ENDONUCLEASE SUBUNIT"/>
    <property type="match status" value="1"/>
</dbReference>
<comment type="catalytic activity">
    <reaction evidence="1 10">
        <text>Endonucleolytic cleavage of DNA to give random double-stranded fragments with terminal 5'-phosphates, ATP is simultaneously hydrolyzed.</text>
        <dbReference type="EC" id="3.1.21.3"/>
    </reaction>
</comment>
<keyword evidence="6 12" id="KW-0255">Endonuclease</keyword>
<reference evidence="13" key="2">
    <citation type="submission" date="2021-04" db="EMBL/GenBank/DDBJ databases">
        <title>Taxonomy of Flavobacteriaceae bacterium ZY171143.</title>
        <authorList>
            <person name="Li F."/>
        </authorList>
    </citation>
    <scope>NUCLEOTIDE SEQUENCE [LARGE SCALE GENOMIC DNA]</scope>
    <source>
        <strain evidence="13">ZY171143</strain>
    </source>
</reference>
<dbReference type="CDD" id="cd22332">
    <property type="entry name" value="HsdR_N"/>
    <property type="match status" value="1"/>
</dbReference>
<dbReference type="Pfam" id="PF18766">
    <property type="entry name" value="SWI2_SNF2"/>
    <property type="match status" value="1"/>
</dbReference>
<dbReference type="InterPro" id="IPR014001">
    <property type="entry name" value="Helicase_ATP-bd"/>
</dbReference>
<dbReference type="Gene3D" id="3.90.1570.50">
    <property type="match status" value="1"/>
</dbReference>
<evidence type="ECO:0000256" key="5">
    <source>
        <dbReference type="ARBA" id="ARBA00022747"/>
    </source>
</evidence>
<dbReference type="CDD" id="cd18800">
    <property type="entry name" value="SF2_C_EcoR124I-like"/>
    <property type="match status" value="1"/>
</dbReference>
<comment type="similarity">
    <text evidence="2 10">Belongs to the HsdR family.</text>
</comment>
<comment type="subunit">
    <text evidence="10">The type I restriction/modification system is composed of three polypeptides R, M and S.</text>
</comment>
<dbReference type="InterPro" id="IPR055180">
    <property type="entry name" value="HsdR_RecA-like_helicase_dom_2"/>
</dbReference>
<dbReference type="SUPFAM" id="SSF52540">
    <property type="entry name" value="P-loop containing nucleoside triphosphate hydrolases"/>
    <property type="match status" value="2"/>
</dbReference>
<dbReference type="Pfam" id="PF12008">
    <property type="entry name" value="EcoR124_C"/>
    <property type="match status" value="1"/>
</dbReference>